<proteinExistence type="predicted"/>
<dbReference type="SMART" id="SM01118">
    <property type="entry name" value="CYTH"/>
    <property type="match status" value="1"/>
</dbReference>
<accession>A0A5B0VBP0</accession>
<keyword evidence="3" id="KW-1185">Reference proteome</keyword>
<dbReference type="PANTHER" id="PTHR39569:SF1">
    <property type="entry name" value="INORGANIC TRIPHOSPHATASE"/>
    <property type="match status" value="1"/>
</dbReference>
<dbReference type="Gene3D" id="2.40.320.10">
    <property type="entry name" value="Hypothetical Protein Pfu-838710-001"/>
    <property type="match status" value="1"/>
</dbReference>
<dbReference type="GO" id="GO:0046872">
    <property type="term" value="F:metal ion binding"/>
    <property type="evidence" value="ECO:0007669"/>
    <property type="project" value="TreeGrafter"/>
</dbReference>
<dbReference type="InterPro" id="IPR033469">
    <property type="entry name" value="CYTH-like_dom_sf"/>
</dbReference>
<dbReference type="AlphaFoldDB" id="A0A5B0VBP0"/>
<dbReference type="GO" id="GO:0050355">
    <property type="term" value="F:inorganic triphosphate phosphatase activity"/>
    <property type="evidence" value="ECO:0007669"/>
    <property type="project" value="InterPro"/>
</dbReference>
<dbReference type="InterPro" id="IPR039013">
    <property type="entry name" value="YgiF"/>
</dbReference>
<evidence type="ECO:0000313" key="2">
    <source>
        <dbReference type="EMBL" id="KAA1171615.1"/>
    </source>
</evidence>
<dbReference type="Pfam" id="PF01928">
    <property type="entry name" value="CYTH"/>
    <property type="match status" value="1"/>
</dbReference>
<dbReference type="EMBL" id="VTUU01000009">
    <property type="protein sequence ID" value="KAA1171615.1"/>
    <property type="molecule type" value="Genomic_DNA"/>
</dbReference>
<name>A0A5B0VBP0_9GAMM</name>
<gene>
    <name evidence="2" type="ORF">FWJ25_15800</name>
</gene>
<dbReference type="PANTHER" id="PTHR39569">
    <property type="entry name" value="INORGANIC TRIPHOSPHATASE"/>
    <property type="match status" value="1"/>
</dbReference>
<dbReference type="RefSeq" id="WP_149601229.1">
    <property type="nucleotide sequence ID" value="NZ_VTUU01000009.1"/>
</dbReference>
<protein>
    <submittedName>
        <fullName evidence="2">CYTH domain-containing protein</fullName>
    </submittedName>
</protein>
<dbReference type="Proteomes" id="UP000323161">
    <property type="component" value="Unassembled WGS sequence"/>
</dbReference>
<sequence>MSEELEIKLTLSGDALPQALDWLLAQPEAIKGNEKLLVNRYFDTPGSDLNRQRAALRVRQAGGRFIQTLKTRGEFVDGAHKRQEWEWPLQGAGLDMSLLAATSLGDAVDLSSLYPVFETNFRRQVVDLQLGATEVEVAVDHGEVISGNAVKPLSEVEFELKAGDPGALVQWAMKLAEQVPVFLNLVSKAEQGYYLAGLHTPQAWPEGNGSPLSVTDFLYGLSVLWLTGEVVSFDQLDLSDVANRAKEAGASDLFARVVDAAAAGVGLDALINEGVLGRLQLSIAAA</sequence>
<evidence type="ECO:0000259" key="1">
    <source>
        <dbReference type="PROSITE" id="PS51707"/>
    </source>
</evidence>
<dbReference type="PROSITE" id="PS51707">
    <property type="entry name" value="CYTH"/>
    <property type="match status" value="1"/>
</dbReference>
<dbReference type="SUPFAM" id="SSF55154">
    <property type="entry name" value="CYTH-like phosphatases"/>
    <property type="match status" value="1"/>
</dbReference>
<feature type="domain" description="CYTH" evidence="1">
    <location>
        <begin position="2"/>
        <end position="199"/>
    </location>
</feature>
<reference evidence="2 3" key="1">
    <citation type="submission" date="2019-08" db="EMBL/GenBank/DDBJ databases">
        <title>Marinobacter ZYF650 sp. nov., a marine bacterium isolated from seawater of the Mariana trench.</title>
        <authorList>
            <person name="Ahmad W."/>
        </authorList>
    </citation>
    <scope>NUCLEOTIDE SEQUENCE [LARGE SCALE GENOMIC DNA]</scope>
    <source>
        <strain evidence="2 3">ZYF650</strain>
    </source>
</reference>
<evidence type="ECO:0000313" key="3">
    <source>
        <dbReference type="Proteomes" id="UP000323161"/>
    </source>
</evidence>
<dbReference type="CDD" id="cd07756">
    <property type="entry name" value="CYTH-like_Pase_CHAD"/>
    <property type="match status" value="1"/>
</dbReference>
<organism evidence="2 3">
    <name type="scientific">Marinobacter salinexigens</name>
    <dbReference type="NCBI Taxonomy" id="2919747"/>
    <lineage>
        <taxon>Bacteria</taxon>
        <taxon>Pseudomonadati</taxon>
        <taxon>Pseudomonadota</taxon>
        <taxon>Gammaproteobacteria</taxon>
        <taxon>Pseudomonadales</taxon>
        <taxon>Marinobacteraceae</taxon>
        <taxon>Marinobacter</taxon>
    </lineage>
</organism>
<comment type="caution">
    <text evidence="2">The sequence shown here is derived from an EMBL/GenBank/DDBJ whole genome shotgun (WGS) entry which is preliminary data.</text>
</comment>
<dbReference type="InterPro" id="IPR023577">
    <property type="entry name" value="CYTH_domain"/>
</dbReference>